<feature type="chain" id="PRO_5020443840" description="TonB-dependent Receptor Plug Domain" evidence="1">
    <location>
        <begin position="24"/>
        <end position="817"/>
    </location>
</feature>
<dbReference type="Gene3D" id="2.170.130.10">
    <property type="entry name" value="TonB-dependent receptor, plug domain"/>
    <property type="match status" value="1"/>
</dbReference>
<name>A0A4R0N0Y2_9SPHI</name>
<organism evidence="2 3">
    <name type="scientific">Pedobacter frigiditerrae</name>
    <dbReference type="NCBI Taxonomy" id="2530452"/>
    <lineage>
        <taxon>Bacteria</taxon>
        <taxon>Pseudomonadati</taxon>
        <taxon>Bacteroidota</taxon>
        <taxon>Sphingobacteriia</taxon>
        <taxon>Sphingobacteriales</taxon>
        <taxon>Sphingobacteriaceae</taxon>
        <taxon>Pedobacter</taxon>
    </lineage>
</organism>
<evidence type="ECO:0000256" key="1">
    <source>
        <dbReference type="SAM" id="SignalP"/>
    </source>
</evidence>
<dbReference type="Gene3D" id="2.60.40.1930">
    <property type="match status" value="1"/>
</dbReference>
<evidence type="ECO:0008006" key="4">
    <source>
        <dbReference type="Google" id="ProtNLM"/>
    </source>
</evidence>
<dbReference type="RefSeq" id="WP_131551268.1">
    <property type="nucleotide sequence ID" value="NZ_SJSK01000001.1"/>
</dbReference>
<protein>
    <recommendedName>
        <fullName evidence="4">TonB-dependent Receptor Plug Domain</fullName>
    </recommendedName>
</protein>
<dbReference type="InterPro" id="IPR008969">
    <property type="entry name" value="CarboxyPept-like_regulatory"/>
</dbReference>
<reference evidence="2 3" key="1">
    <citation type="submission" date="2019-02" db="EMBL/GenBank/DDBJ databases">
        <title>Pedobacter sp. RP-1-13 sp. nov., isolated from Arctic soil.</title>
        <authorList>
            <person name="Dahal R.H."/>
        </authorList>
    </citation>
    <scope>NUCLEOTIDE SEQUENCE [LARGE SCALE GENOMIC DNA]</scope>
    <source>
        <strain evidence="2 3">RP-1-13</strain>
    </source>
</reference>
<comment type="caution">
    <text evidence="2">The sequence shown here is derived from an EMBL/GenBank/DDBJ whole genome shotgun (WGS) entry which is preliminary data.</text>
</comment>
<evidence type="ECO:0000313" key="3">
    <source>
        <dbReference type="Proteomes" id="UP000292884"/>
    </source>
</evidence>
<accession>A0A4R0N0Y2</accession>
<dbReference type="InterPro" id="IPR037066">
    <property type="entry name" value="Plug_dom_sf"/>
</dbReference>
<keyword evidence="3" id="KW-1185">Reference proteome</keyword>
<dbReference type="SUPFAM" id="SSF56935">
    <property type="entry name" value="Porins"/>
    <property type="match status" value="1"/>
</dbReference>
<dbReference type="Proteomes" id="UP000292884">
    <property type="component" value="Unassembled WGS sequence"/>
</dbReference>
<dbReference type="OrthoDB" id="679547at2"/>
<evidence type="ECO:0000313" key="2">
    <source>
        <dbReference type="EMBL" id="TCC93399.1"/>
    </source>
</evidence>
<dbReference type="SUPFAM" id="SSF49464">
    <property type="entry name" value="Carboxypeptidase regulatory domain-like"/>
    <property type="match status" value="1"/>
</dbReference>
<sequence length="817" mass="91716">MKKRIIICLVCALSSFSFSSFIAEDDPITALLKKLEEFTRKYPQEKVHLHLDKPYYTMGEDIWLKAYVVSAEKNEPSNLSKILYIDLINQENKVAKKLILNIDSGKALGQLTIPDSIASGNYRIRAYTNYMRNFDNNFFFERTISLQNLAEINKSKPIKDHKKNIDLQFFPEGGSIIYGIRSKVGVKAIDETGFGINVSGYIIDEAKQRVAVFETEHAGMGIFALSPVKGKTYQAIVVNADGSTSSFNFLKIEERGYSLSVNTSSENLTIKIASSSDLVNGQKLNLIAQCNGTTYFTSTTNFDSPIFTATIAKSKFPTGIIQFTLFENLTPVAERIVFINHKDQLKISLSELKTVVQNNQSTLNLTSTDVNNNPIDGNFSISVVDESKVIFNEDDENTILSNLLLSSDLKGFIEQPNYYFNNINPGKERQLDNLLLTQGWRRFTWKDLINNKDRAITYNVEKSLEISGLVTDLKNNPIANAKIVLMSTTNGYDMILDTTSNHVGRFSFDRLDIPDSINFILQAKSTTGDKNVKLILNEGPKIDEKKQFNIQFDIQSYIDNAKEQYNGIYESSPEGIKLKTVNINKKKDLKPIVNIPNSKSRNGSADYVVPKERFKDKNGTMFELFFGVPGVKIVEGKIIRTIKNTTSIAPNFKGKQQPMLVIVDGSPLASQEALGWMQASTVEGIEVLISNYNTAIYDDGYWGVILITTKSGAVEPVINDPSFTTYNTAQLSNYGFSSPKQFYTSKFDPKNKKESNAYTLRSTIYWNPNVNTDINGKATINFPSSNAKSYRVIIEGMDSFGNLGRKTYTYQKNHKTL</sequence>
<proteinExistence type="predicted"/>
<keyword evidence="1" id="KW-0732">Signal</keyword>
<feature type="signal peptide" evidence="1">
    <location>
        <begin position="1"/>
        <end position="23"/>
    </location>
</feature>
<dbReference type="EMBL" id="SJSK01000001">
    <property type="protein sequence ID" value="TCC93399.1"/>
    <property type="molecule type" value="Genomic_DNA"/>
</dbReference>
<dbReference type="AlphaFoldDB" id="A0A4R0N0Y2"/>
<gene>
    <name evidence="2" type="ORF">EZ428_01100</name>
</gene>